<name>A0A1G9TEF6_9FIRM</name>
<proteinExistence type="predicted"/>
<evidence type="ECO:0000313" key="2">
    <source>
        <dbReference type="EMBL" id="SDM45585.1"/>
    </source>
</evidence>
<accession>A0A1G9TEF6</accession>
<sequence length="48" mass="5388">MKKHNFLMLGCILIASIFIVSCSSNNIETNETLITRDYLSEPKLSGNK</sequence>
<keyword evidence="1" id="KW-0732">Signal</keyword>
<evidence type="ECO:0000256" key="1">
    <source>
        <dbReference type="SAM" id="SignalP"/>
    </source>
</evidence>
<protein>
    <submittedName>
        <fullName evidence="2">Uncharacterized protein</fullName>
    </submittedName>
</protein>
<dbReference type="EMBL" id="FNGW01000012">
    <property type="protein sequence ID" value="SDM45585.1"/>
    <property type="molecule type" value="Genomic_DNA"/>
</dbReference>
<gene>
    <name evidence="2" type="ORF">SAMN04515677_11263</name>
</gene>
<feature type="chain" id="PRO_5011609598" evidence="1">
    <location>
        <begin position="27"/>
        <end position="48"/>
    </location>
</feature>
<dbReference type="RefSeq" id="WP_170139257.1">
    <property type="nucleotide sequence ID" value="NZ_FNGW01000012.1"/>
</dbReference>
<reference evidence="2 3" key="1">
    <citation type="submission" date="2016-10" db="EMBL/GenBank/DDBJ databases">
        <authorList>
            <person name="de Groot N.N."/>
        </authorList>
    </citation>
    <scope>NUCLEOTIDE SEQUENCE [LARGE SCALE GENOMIC DNA]</scope>
    <source>
        <strain evidence="2 3">DSM 797</strain>
    </source>
</reference>
<evidence type="ECO:0000313" key="3">
    <source>
        <dbReference type="Proteomes" id="UP000199068"/>
    </source>
</evidence>
<dbReference type="AlphaFoldDB" id="A0A1G9TEF6"/>
<dbReference type="Proteomes" id="UP000199068">
    <property type="component" value="Unassembled WGS sequence"/>
</dbReference>
<keyword evidence="3" id="KW-1185">Reference proteome</keyword>
<dbReference type="PROSITE" id="PS51257">
    <property type="entry name" value="PROKAR_LIPOPROTEIN"/>
    <property type="match status" value="1"/>
</dbReference>
<feature type="signal peptide" evidence="1">
    <location>
        <begin position="1"/>
        <end position="26"/>
    </location>
</feature>
<organism evidence="2 3">
    <name type="scientific">Romboutsia lituseburensis DSM 797</name>
    <dbReference type="NCBI Taxonomy" id="1121325"/>
    <lineage>
        <taxon>Bacteria</taxon>
        <taxon>Bacillati</taxon>
        <taxon>Bacillota</taxon>
        <taxon>Clostridia</taxon>
        <taxon>Peptostreptococcales</taxon>
        <taxon>Peptostreptococcaceae</taxon>
        <taxon>Romboutsia</taxon>
    </lineage>
</organism>